<keyword evidence="3" id="KW-0560">Oxidoreductase</keyword>
<evidence type="ECO:0000259" key="5">
    <source>
        <dbReference type="Pfam" id="PF03171"/>
    </source>
</evidence>
<protein>
    <recommendedName>
        <fullName evidence="5">Isopenicillin N synthase-like Fe(2+) 2OG dioxygenase domain-containing protein</fullName>
    </recommendedName>
</protein>
<name>A0A8T2V9V4_CERRI</name>
<dbReference type="GO" id="GO:0046872">
    <property type="term" value="F:metal ion binding"/>
    <property type="evidence" value="ECO:0007669"/>
    <property type="project" value="UniProtKB-KW"/>
</dbReference>
<gene>
    <name evidence="6" type="ORF">KP509_02G113800</name>
</gene>
<evidence type="ECO:0000256" key="2">
    <source>
        <dbReference type="ARBA" id="ARBA00022723"/>
    </source>
</evidence>
<dbReference type="AlphaFoldDB" id="A0A8T2V9V4"/>
<sequence>MRKRNEKGAGVKLLHYPPCPQPKKIAGLAKHIDLYFLTVLWQDEVGGLQVCQDGCWISVNLNVFSTVVNIRGIFQRTQETVIKSNTVLMQRFNASVLMPRM</sequence>
<dbReference type="PANTHER" id="PTHR10209:SF742">
    <property type="entry name" value="1-AMINOCYCLOPROPANE-1-CARBOXYLATE OXIDASE HOMOLOG 4-RELATED"/>
    <property type="match status" value="1"/>
</dbReference>
<dbReference type="OrthoDB" id="288590at2759"/>
<comment type="similarity">
    <text evidence="1">Belongs to the iron/ascorbate-dependent oxidoreductase family.</text>
</comment>
<dbReference type="InterPro" id="IPR027443">
    <property type="entry name" value="IPNS-like_sf"/>
</dbReference>
<evidence type="ECO:0000313" key="7">
    <source>
        <dbReference type="Proteomes" id="UP000825935"/>
    </source>
</evidence>
<dbReference type="Proteomes" id="UP000825935">
    <property type="component" value="Chromosome 2"/>
</dbReference>
<keyword evidence="7" id="KW-1185">Reference proteome</keyword>
<evidence type="ECO:0000256" key="3">
    <source>
        <dbReference type="ARBA" id="ARBA00023002"/>
    </source>
</evidence>
<evidence type="ECO:0000256" key="4">
    <source>
        <dbReference type="ARBA" id="ARBA00023004"/>
    </source>
</evidence>
<feature type="domain" description="Isopenicillin N synthase-like Fe(2+) 2OG dioxygenase" evidence="5">
    <location>
        <begin position="13"/>
        <end position="77"/>
    </location>
</feature>
<reference evidence="6" key="1">
    <citation type="submission" date="2021-08" db="EMBL/GenBank/DDBJ databases">
        <title>WGS assembly of Ceratopteris richardii.</title>
        <authorList>
            <person name="Marchant D.B."/>
            <person name="Chen G."/>
            <person name="Jenkins J."/>
            <person name="Shu S."/>
            <person name="Leebens-Mack J."/>
            <person name="Grimwood J."/>
            <person name="Schmutz J."/>
            <person name="Soltis P."/>
            <person name="Soltis D."/>
            <person name="Chen Z.-H."/>
        </authorList>
    </citation>
    <scope>NUCLEOTIDE SEQUENCE</scope>
    <source>
        <strain evidence="6">Whitten #5841</strain>
        <tissue evidence="6">Leaf</tissue>
    </source>
</reference>
<dbReference type="GO" id="GO:0016491">
    <property type="term" value="F:oxidoreductase activity"/>
    <property type="evidence" value="ECO:0007669"/>
    <property type="project" value="UniProtKB-KW"/>
</dbReference>
<dbReference type="Pfam" id="PF03171">
    <property type="entry name" value="2OG-FeII_Oxy"/>
    <property type="match status" value="1"/>
</dbReference>
<comment type="caution">
    <text evidence="6">The sequence shown here is derived from an EMBL/GenBank/DDBJ whole genome shotgun (WGS) entry which is preliminary data.</text>
</comment>
<dbReference type="EMBL" id="CM035407">
    <property type="protein sequence ID" value="KAH7445237.1"/>
    <property type="molecule type" value="Genomic_DNA"/>
</dbReference>
<dbReference type="Gene3D" id="2.60.120.330">
    <property type="entry name" value="B-lactam Antibiotic, Isopenicillin N Synthase, Chain"/>
    <property type="match status" value="1"/>
</dbReference>
<organism evidence="6 7">
    <name type="scientific">Ceratopteris richardii</name>
    <name type="common">Triangle waterfern</name>
    <dbReference type="NCBI Taxonomy" id="49495"/>
    <lineage>
        <taxon>Eukaryota</taxon>
        <taxon>Viridiplantae</taxon>
        <taxon>Streptophyta</taxon>
        <taxon>Embryophyta</taxon>
        <taxon>Tracheophyta</taxon>
        <taxon>Polypodiopsida</taxon>
        <taxon>Polypodiidae</taxon>
        <taxon>Polypodiales</taxon>
        <taxon>Pteridineae</taxon>
        <taxon>Pteridaceae</taxon>
        <taxon>Parkerioideae</taxon>
        <taxon>Ceratopteris</taxon>
    </lineage>
</organism>
<proteinExistence type="inferred from homology"/>
<accession>A0A8T2V9V4</accession>
<dbReference type="InterPro" id="IPR044861">
    <property type="entry name" value="IPNS-like_FE2OG_OXY"/>
</dbReference>
<evidence type="ECO:0000256" key="1">
    <source>
        <dbReference type="ARBA" id="ARBA00008056"/>
    </source>
</evidence>
<dbReference type="SUPFAM" id="SSF51197">
    <property type="entry name" value="Clavaminate synthase-like"/>
    <property type="match status" value="1"/>
</dbReference>
<evidence type="ECO:0000313" key="6">
    <source>
        <dbReference type="EMBL" id="KAH7445237.1"/>
    </source>
</evidence>
<keyword evidence="2" id="KW-0479">Metal-binding</keyword>
<keyword evidence="4" id="KW-0408">Iron</keyword>
<dbReference type="PANTHER" id="PTHR10209">
    <property type="entry name" value="OXIDOREDUCTASE, 2OG-FE II OXYGENASE FAMILY PROTEIN"/>
    <property type="match status" value="1"/>
</dbReference>